<dbReference type="AlphaFoldDB" id="A0A5C5WT43"/>
<name>A0A5C5WT43_9BACT</name>
<sequence>MSDTNPQIEKQLDKLASICCEKLSGEEASVSSNAETVESLLKTLLMSGYARKRKGMLQSDIEARVKKQCQETVTNRGGALSSITGQWHKQFEELSQWESKQPEEHTPPKAANISSATDA</sequence>
<proteinExistence type="predicted"/>
<protein>
    <submittedName>
        <fullName evidence="2">Uncharacterized protein</fullName>
    </submittedName>
</protein>
<accession>A0A5C5WT43</accession>
<evidence type="ECO:0000313" key="3">
    <source>
        <dbReference type="Proteomes" id="UP000316598"/>
    </source>
</evidence>
<dbReference type="EMBL" id="SJPI01000001">
    <property type="protein sequence ID" value="TWT53817.1"/>
    <property type="molecule type" value="Genomic_DNA"/>
</dbReference>
<evidence type="ECO:0000313" key="2">
    <source>
        <dbReference type="EMBL" id="TWT53817.1"/>
    </source>
</evidence>
<comment type="caution">
    <text evidence="2">The sequence shown here is derived from an EMBL/GenBank/DDBJ whole genome shotgun (WGS) entry which is preliminary data.</text>
</comment>
<reference evidence="2 3" key="1">
    <citation type="submission" date="2019-02" db="EMBL/GenBank/DDBJ databases">
        <title>Deep-cultivation of Planctomycetes and their phenomic and genomic characterization uncovers novel biology.</title>
        <authorList>
            <person name="Wiegand S."/>
            <person name="Jogler M."/>
            <person name="Boedeker C."/>
            <person name="Pinto D."/>
            <person name="Vollmers J."/>
            <person name="Rivas-Marin E."/>
            <person name="Kohn T."/>
            <person name="Peeters S.H."/>
            <person name="Heuer A."/>
            <person name="Rast P."/>
            <person name="Oberbeckmann S."/>
            <person name="Bunk B."/>
            <person name="Jeske O."/>
            <person name="Meyerdierks A."/>
            <person name="Storesund J.E."/>
            <person name="Kallscheuer N."/>
            <person name="Luecker S."/>
            <person name="Lage O.M."/>
            <person name="Pohl T."/>
            <person name="Merkel B.J."/>
            <person name="Hornburger P."/>
            <person name="Mueller R.-W."/>
            <person name="Bruemmer F."/>
            <person name="Labrenz M."/>
            <person name="Spormann A.M."/>
            <person name="Op Den Camp H."/>
            <person name="Overmann J."/>
            <person name="Amann R."/>
            <person name="Jetten M.S.M."/>
            <person name="Mascher T."/>
            <person name="Medema M.H."/>
            <person name="Devos D.P."/>
            <person name="Kaster A.-K."/>
            <person name="Ovreas L."/>
            <person name="Rohde M."/>
            <person name="Galperin M.Y."/>
            <person name="Jogler C."/>
        </authorList>
    </citation>
    <scope>NUCLEOTIDE SEQUENCE [LARGE SCALE GENOMIC DNA]</scope>
    <source>
        <strain evidence="2 3">Pla22</strain>
    </source>
</reference>
<dbReference type="Proteomes" id="UP000316598">
    <property type="component" value="Unassembled WGS sequence"/>
</dbReference>
<evidence type="ECO:0000256" key="1">
    <source>
        <dbReference type="SAM" id="MobiDB-lite"/>
    </source>
</evidence>
<feature type="region of interest" description="Disordered" evidence="1">
    <location>
        <begin position="95"/>
        <end position="119"/>
    </location>
</feature>
<dbReference type="OrthoDB" id="274016at2"/>
<gene>
    <name evidence="2" type="ORF">Pla22_14500</name>
</gene>
<dbReference type="RefSeq" id="WP_146513965.1">
    <property type="nucleotide sequence ID" value="NZ_SJPI01000001.1"/>
</dbReference>
<keyword evidence="3" id="KW-1185">Reference proteome</keyword>
<organism evidence="2 3">
    <name type="scientific">Rubripirellula amarantea</name>
    <dbReference type="NCBI Taxonomy" id="2527999"/>
    <lineage>
        <taxon>Bacteria</taxon>
        <taxon>Pseudomonadati</taxon>
        <taxon>Planctomycetota</taxon>
        <taxon>Planctomycetia</taxon>
        <taxon>Pirellulales</taxon>
        <taxon>Pirellulaceae</taxon>
        <taxon>Rubripirellula</taxon>
    </lineage>
</organism>